<keyword evidence="3" id="KW-1185">Reference proteome</keyword>
<proteinExistence type="predicted"/>
<evidence type="ECO:0000313" key="2">
    <source>
        <dbReference type="EMBL" id="CAK7328501.1"/>
    </source>
</evidence>
<sequence length="203" mass="19381">MAEVAFNGVRSNKNNGLGTKRPAKKDPPTATLFKTAPLADGPGASDGDLEIMEGGIVDAVDGEADAGGGELMVVGDGGDATGVVVVLLGAGAETGGLEVGGEEVVAGGVATGLGGGADVGVVALLGAGAETRGLEVGGEELVAGGVATGVGGGAEVGVVACGGDFVGEEVGEEVGDCAMVEAKNNDISIKTTTFEPAIVKEKS</sequence>
<dbReference type="AlphaFoldDB" id="A0AAV1R417"/>
<organism evidence="2 3">
    <name type="scientific">Dovyalis caffra</name>
    <dbReference type="NCBI Taxonomy" id="77055"/>
    <lineage>
        <taxon>Eukaryota</taxon>
        <taxon>Viridiplantae</taxon>
        <taxon>Streptophyta</taxon>
        <taxon>Embryophyta</taxon>
        <taxon>Tracheophyta</taxon>
        <taxon>Spermatophyta</taxon>
        <taxon>Magnoliopsida</taxon>
        <taxon>eudicotyledons</taxon>
        <taxon>Gunneridae</taxon>
        <taxon>Pentapetalae</taxon>
        <taxon>rosids</taxon>
        <taxon>fabids</taxon>
        <taxon>Malpighiales</taxon>
        <taxon>Salicaceae</taxon>
        <taxon>Flacourtieae</taxon>
        <taxon>Dovyalis</taxon>
    </lineage>
</organism>
<evidence type="ECO:0000313" key="3">
    <source>
        <dbReference type="Proteomes" id="UP001314170"/>
    </source>
</evidence>
<reference evidence="2 3" key="1">
    <citation type="submission" date="2024-01" db="EMBL/GenBank/DDBJ databases">
        <authorList>
            <person name="Waweru B."/>
        </authorList>
    </citation>
    <scope>NUCLEOTIDE SEQUENCE [LARGE SCALE GENOMIC DNA]</scope>
</reference>
<protein>
    <submittedName>
        <fullName evidence="2">Uncharacterized protein</fullName>
    </submittedName>
</protein>
<dbReference type="Proteomes" id="UP001314170">
    <property type="component" value="Unassembled WGS sequence"/>
</dbReference>
<dbReference type="EMBL" id="CAWUPB010000893">
    <property type="protein sequence ID" value="CAK7328501.1"/>
    <property type="molecule type" value="Genomic_DNA"/>
</dbReference>
<feature type="region of interest" description="Disordered" evidence="1">
    <location>
        <begin position="1"/>
        <end position="45"/>
    </location>
</feature>
<evidence type="ECO:0000256" key="1">
    <source>
        <dbReference type="SAM" id="MobiDB-lite"/>
    </source>
</evidence>
<comment type="caution">
    <text evidence="2">The sequence shown here is derived from an EMBL/GenBank/DDBJ whole genome shotgun (WGS) entry which is preliminary data.</text>
</comment>
<accession>A0AAV1R417</accession>
<gene>
    <name evidence="2" type="ORF">DCAF_LOCUS6226</name>
</gene>
<name>A0AAV1R417_9ROSI</name>